<dbReference type="EMBL" id="JXXV01000018">
    <property type="protein sequence ID" value="KJY82769.1"/>
    <property type="molecule type" value="Genomic_DNA"/>
</dbReference>
<dbReference type="RefSeq" id="WP_045955793.1">
    <property type="nucleotide sequence ID" value="NZ_JXXV01000018.1"/>
</dbReference>
<evidence type="ECO:0000313" key="1">
    <source>
        <dbReference type="EMBL" id="KJY82769.1"/>
    </source>
</evidence>
<accession>A0A0F4NIJ6</accession>
<dbReference type="Gene3D" id="2.40.160.50">
    <property type="entry name" value="membrane protein fhac: a member of the omp85/tpsb transporter family"/>
    <property type="match status" value="1"/>
</dbReference>
<dbReference type="InterPro" id="IPR011250">
    <property type="entry name" value="OMP/PagP_B-barrel"/>
</dbReference>
<gene>
    <name evidence="1" type="ORF">TW81_11130</name>
</gene>
<protein>
    <recommendedName>
        <fullName evidence="3">Outer membrane protein beta-barrel domain-containing protein</fullName>
    </recommendedName>
</protein>
<evidence type="ECO:0008006" key="3">
    <source>
        <dbReference type="Google" id="ProtNLM"/>
    </source>
</evidence>
<dbReference type="PATRIC" id="fig|579748.3.peg.2295"/>
<dbReference type="AlphaFoldDB" id="A0A0F4NIJ6"/>
<dbReference type="STRING" id="579748.TW81_11130"/>
<sequence length="83" mass="9069">MNHFTQVQAIYDINSSWSLLGFYGVGVTFNDDVLSNDSVTENADAVGLGFRYNLSQTYDIRIGLDVATSFDESVVYFAVGSGL</sequence>
<reference evidence="1 2" key="1">
    <citation type="journal article" date="2015" name="BMC Genomics">
        <title>Genome mining reveals unlocked bioactive potential of marine Gram-negative bacteria.</title>
        <authorList>
            <person name="Machado H."/>
            <person name="Sonnenschein E.C."/>
            <person name="Melchiorsen J."/>
            <person name="Gram L."/>
        </authorList>
    </citation>
    <scope>NUCLEOTIDE SEQUENCE [LARGE SCALE GENOMIC DNA]</scope>
    <source>
        <strain evidence="1 2">S2757</strain>
    </source>
</reference>
<proteinExistence type="predicted"/>
<comment type="caution">
    <text evidence="1">The sequence shown here is derived from an EMBL/GenBank/DDBJ whole genome shotgun (WGS) entry which is preliminary data.</text>
</comment>
<name>A0A0F4NIJ6_9VIBR</name>
<evidence type="ECO:0000313" key="2">
    <source>
        <dbReference type="Proteomes" id="UP000033673"/>
    </source>
</evidence>
<dbReference type="Proteomes" id="UP000033673">
    <property type="component" value="Unassembled WGS sequence"/>
</dbReference>
<organism evidence="1 2">
    <name type="scientific">Vibrio galatheae</name>
    <dbReference type="NCBI Taxonomy" id="579748"/>
    <lineage>
        <taxon>Bacteria</taxon>
        <taxon>Pseudomonadati</taxon>
        <taxon>Pseudomonadota</taxon>
        <taxon>Gammaproteobacteria</taxon>
        <taxon>Vibrionales</taxon>
        <taxon>Vibrionaceae</taxon>
        <taxon>Vibrio</taxon>
    </lineage>
</organism>
<keyword evidence="2" id="KW-1185">Reference proteome</keyword>
<dbReference type="SUPFAM" id="SSF56925">
    <property type="entry name" value="OMPA-like"/>
    <property type="match status" value="1"/>
</dbReference>
<dbReference type="OrthoDB" id="9771071at2"/>